<evidence type="ECO:0000313" key="3">
    <source>
        <dbReference type="Proteomes" id="UP000270296"/>
    </source>
</evidence>
<reference evidence="2 3" key="2">
    <citation type="submission" date="2018-11" db="EMBL/GenBank/DDBJ databases">
        <authorList>
            <consortium name="Pathogen Informatics"/>
        </authorList>
    </citation>
    <scope>NUCLEOTIDE SEQUENCE [LARGE SCALE GENOMIC DNA]</scope>
</reference>
<dbReference type="AlphaFoldDB" id="A0A183IUE4"/>
<reference evidence="4" key="1">
    <citation type="submission" date="2016-06" db="UniProtKB">
        <authorList>
            <consortium name="WormBaseParasite"/>
        </authorList>
    </citation>
    <scope>IDENTIFICATION</scope>
</reference>
<name>A0A183IUE4_9BILA</name>
<feature type="compositionally biased region" description="Gly residues" evidence="1">
    <location>
        <begin position="69"/>
        <end position="89"/>
    </location>
</feature>
<evidence type="ECO:0000313" key="2">
    <source>
        <dbReference type="EMBL" id="VDP12411.1"/>
    </source>
</evidence>
<organism evidence="4">
    <name type="scientific">Soboliphyme baturini</name>
    <dbReference type="NCBI Taxonomy" id="241478"/>
    <lineage>
        <taxon>Eukaryota</taxon>
        <taxon>Metazoa</taxon>
        <taxon>Ecdysozoa</taxon>
        <taxon>Nematoda</taxon>
        <taxon>Enoplea</taxon>
        <taxon>Dorylaimia</taxon>
        <taxon>Dioctophymatida</taxon>
        <taxon>Dioctophymatoidea</taxon>
        <taxon>Soboliphymatidae</taxon>
        <taxon>Soboliphyme</taxon>
    </lineage>
</organism>
<evidence type="ECO:0000313" key="4">
    <source>
        <dbReference type="WBParaSite" id="SBAD_0000751201-mRNA-1"/>
    </source>
</evidence>
<dbReference type="Proteomes" id="UP000270296">
    <property type="component" value="Unassembled WGS sequence"/>
</dbReference>
<gene>
    <name evidence="2" type="ORF">SBAD_LOCUS7241</name>
</gene>
<evidence type="ECO:0000256" key="1">
    <source>
        <dbReference type="SAM" id="MobiDB-lite"/>
    </source>
</evidence>
<accession>A0A183IUE4</accession>
<proteinExistence type="predicted"/>
<protein>
    <submittedName>
        <fullName evidence="2 4">Uncharacterized protein</fullName>
    </submittedName>
</protein>
<feature type="region of interest" description="Disordered" evidence="1">
    <location>
        <begin position="1"/>
        <end position="37"/>
    </location>
</feature>
<feature type="region of interest" description="Disordered" evidence="1">
    <location>
        <begin position="65"/>
        <end position="95"/>
    </location>
</feature>
<sequence>MAIAVDGPMRGRCRSRRCQPDEFGGRRSAVGGSAQWRHAMRPRRCHLKTRCGRPSFGGDVTAVRSATGGRVGGGGGGGGGGDGDGGGFEKQGRTDERCTAMRAGGQCSFS</sequence>
<dbReference type="EMBL" id="UZAM01010450">
    <property type="protein sequence ID" value="VDP12411.1"/>
    <property type="molecule type" value="Genomic_DNA"/>
</dbReference>
<keyword evidence="3" id="KW-1185">Reference proteome</keyword>
<dbReference type="WBParaSite" id="SBAD_0000751201-mRNA-1">
    <property type="protein sequence ID" value="SBAD_0000751201-mRNA-1"/>
    <property type="gene ID" value="SBAD_0000751201"/>
</dbReference>